<evidence type="ECO:0000313" key="10">
    <source>
        <dbReference type="Proteomes" id="UP000294546"/>
    </source>
</evidence>
<feature type="transmembrane region" description="Helical" evidence="8">
    <location>
        <begin position="21"/>
        <end position="41"/>
    </location>
</feature>
<protein>
    <submittedName>
        <fullName evidence="9">4-azaleucine resistance transporter AzlC</fullName>
    </submittedName>
</protein>
<comment type="similarity">
    <text evidence="2">Belongs to the AzlC family.</text>
</comment>
<organism evidence="9 10">
    <name type="scientific">Marinobacterium mangrovicola</name>
    <dbReference type="NCBI Taxonomy" id="1476959"/>
    <lineage>
        <taxon>Bacteria</taxon>
        <taxon>Pseudomonadati</taxon>
        <taxon>Pseudomonadota</taxon>
        <taxon>Gammaproteobacteria</taxon>
        <taxon>Oceanospirillales</taxon>
        <taxon>Oceanospirillaceae</taxon>
        <taxon>Marinobacterium</taxon>
    </lineage>
</organism>
<dbReference type="AlphaFoldDB" id="A0A4R1GQ59"/>
<evidence type="ECO:0000256" key="8">
    <source>
        <dbReference type="SAM" id="Phobius"/>
    </source>
</evidence>
<dbReference type="Pfam" id="PF03591">
    <property type="entry name" value="AzlC"/>
    <property type="match status" value="1"/>
</dbReference>
<keyword evidence="7 8" id="KW-0472">Membrane</keyword>
<evidence type="ECO:0000256" key="4">
    <source>
        <dbReference type="ARBA" id="ARBA00022475"/>
    </source>
</evidence>
<reference evidence="9 10" key="1">
    <citation type="submission" date="2019-03" db="EMBL/GenBank/DDBJ databases">
        <title>Genomic Encyclopedia of Archaeal and Bacterial Type Strains, Phase II (KMG-II): from individual species to whole genera.</title>
        <authorList>
            <person name="Goeker M."/>
        </authorList>
    </citation>
    <scope>NUCLEOTIDE SEQUENCE [LARGE SCALE GENOMIC DNA]</scope>
    <source>
        <strain evidence="9 10">DSM 27697</strain>
    </source>
</reference>
<evidence type="ECO:0000256" key="5">
    <source>
        <dbReference type="ARBA" id="ARBA00022692"/>
    </source>
</evidence>
<dbReference type="Proteomes" id="UP000294546">
    <property type="component" value="Unassembled WGS sequence"/>
</dbReference>
<dbReference type="OrthoDB" id="3181706at2"/>
<feature type="transmembrane region" description="Helical" evidence="8">
    <location>
        <begin position="76"/>
        <end position="96"/>
    </location>
</feature>
<dbReference type="PANTHER" id="PTHR34979">
    <property type="entry name" value="INNER MEMBRANE PROTEIN YGAZ"/>
    <property type="match status" value="1"/>
</dbReference>
<dbReference type="RefSeq" id="WP_132289936.1">
    <property type="nucleotide sequence ID" value="NZ_SMFU01000007.1"/>
</dbReference>
<dbReference type="GO" id="GO:1903785">
    <property type="term" value="P:L-valine transmembrane transport"/>
    <property type="evidence" value="ECO:0007669"/>
    <property type="project" value="TreeGrafter"/>
</dbReference>
<name>A0A4R1GQ59_9GAMM</name>
<keyword evidence="10" id="KW-1185">Reference proteome</keyword>
<sequence>MASRSPDSFQSTPQPSSALRLSLPVMFGYIPLGIAFGVLFSDLGYHWLWATAMGLFIYAGAAQFLAVGLIANHAGLFEVFVAILLLNARHLVYGLSLISTLELKGWRRWYLIFALTDETYSLLSITRSGAQNNSLQLRIAALNQLYWVFGCTLGAWLGSQLDLPTEGAEFALPALFTVLAIEQYRAVRRPLLFLVALAIAGLALLISADNMLMIAILLAVSLLLMARGRQADV</sequence>
<keyword evidence="6 8" id="KW-1133">Transmembrane helix</keyword>
<evidence type="ECO:0000313" key="9">
    <source>
        <dbReference type="EMBL" id="TCK09510.1"/>
    </source>
</evidence>
<keyword evidence="4" id="KW-1003">Cell membrane</keyword>
<evidence type="ECO:0000256" key="6">
    <source>
        <dbReference type="ARBA" id="ARBA00022989"/>
    </source>
</evidence>
<keyword evidence="3" id="KW-0813">Transport</keyword>
<dbReference type="GO" id="GO:0005886">
    <property type="term" value="C:plasma membrane"/>
    <property type="evidence" value="ECO:0007669"/>
    <property type="project" value="UniProtKB-SubCell"/>
</dbReference>
<gene>
    <name evidence="9" type="ORF">CLV83_1620</name>
</gene>
<evidence type="ECO:0000256" key="2">
    <source>
        <dbReference type="ARBA" id="ARBA00010735"/>
    </source>
</evidence>
<dbReference type="EMBL" id="SMFU01000007">
    <property type="protein sequence ID" value="TCK09510.1"/>
    <property type="molecule type" value="Genomic_DNA"/>
</dbReference>
<evidence type="ECO:0000256" key="3">
    <source>
        <dbReference type="ARBA" id="ARBA00022448"/>
    </source>
</evidence>
<dbReference type="PANTHER" id="PTHR34979:SF1">
    <property type="entry name" value="INNER MEMBRANE PROTEIN YGAZ"/>
    <property type="match status" value="1"/>
</dbReference>
<keyword evidence="5 8" id="KW-0812">Transmembrane</keyword>
<dbReference type="InterPro" id="IPR011606">
    <property type="entry name" value="Brnchd-chn_aa_trnsp_permease"/>
</dbReference>
<accession>A0A4R1GQ59</accession>
<evidence type="ECO:0000256" key="1">
    <source>
        <dbReference type="ARBA" id="ARBA00004651"/>
    </source>
</evidence>
<proteinExistence type="inferred from homology"/>
<comment type="subcellular location">
    <subcellularLocation>
        <location evidence="1">Cell membrane</location>
        <topology evidence="1">Multi-pass membrane protein</topology>
    </subcellularLocation>
</comment>
<comment type="caution">
    <text evidence="9">The sequence shown here is derived from an EMBL/GenBank/DDBJ whole genome shotgun (WGS) entry which is preliminary data.</text>
</comment>
<evidence type="ECO:0000256" key="7">
    <source>
        <dbReference type="ARBA" id="ARBA00023136"/>
    </source>
</evidence>
<feature type="transmembrane region" description="Helical" evidence="8">
    <location>
        <begin position="191"/>
        <end position="224"/>
    </location>
</feature>
<feature type="transmembrane region" description="Helical" evidence="8">
    <location>
        <begin position="47"/>
        <end position="69"/>
    </location>
</feature>